<dbReference type="EMBL" id="VFRR01000013">
    <property type="protein sequence ID" value="TPE52006.1"/>
    <property type="molecule type" value="Genomic_DNA"/>
</dbReference>
<evidence type="ECO:0000313" key="12">
    <source>
        <dbReference type="Proteomes" id="UP000315901"/>
    </source>
</evidence>
<dbReference type="GO" id="GO:0016740">
    <property type="term" value="F:transferase activity"/>
    <property type="evidence" value="ECO:0007669"/>
    <property type="project" value="UniProtKB-KW"/>
</dbReference>
<dbReference type="OrthoDB" id="9800307at2"/>
<dbReference type="Pfam" id="PF02367">
    <property type="entry name" value="TsaE"/>
    <property type="match status" value="1"/>
</dbReference>
<reference evidence="11 12" key="1">
    <citation type="submission" date="2019-06" db="EMBL/GenBank/DDBJ databases">
        <title>A novel bacterium of genus Marinomonas, isolated from coastal sand.</title>
        <authorList>
            <person name="Huang H."/>
            <person name="Mo K."/>
            <person name="Hu Y."/>
        </authorList>
    </citation>
    <scope>NUCLEOTIDE SEQUENCE [LARGE SCALE GENOMIC DNA]</scope>
    <source>
        <strain evidence="11 12">HB171799</strain>
    </source>
</reference>
<evidence type="ECO:0000256" key="6">
    <source>
        <dbReference type="ARBA" id="ARBA00022723"/>
    </source>
</evidence>
<comment type="similarity">
    <text evidence="2">Belongs to the TsaE family.</text>
</comment>
<dbReference type="GO" id="GO:0002949">
    <property type="term" value="P:tRNA threonylcarbamoyladenosine modification"/>
    <property type="evidence" value="ECO:0007669"/>
    <property type="project" value="InterPro"/>
</dbReference>
<dbReference type="Proteomes" id="UP000315901">
    <property type="component" value="Unassembled WGS sequence"/>
</dbReference>
<keyword evidence="4" id="KW-0963">Cytoplasm</keyword>
<comment type="subcellular location">
    <subcellularLocation>
        <location evidence="1">Cytoplasm</location>
    </subcellularLocation>
</comment>
<keyword evidence="12" id="KW-1185">Reference proteome</keyword>
<keyword evidence="5" id="KW-0819">tRNA processing</keyword>
<evidence type="ECO:0000256" key="2">
    <source>
        <dbReference type="ARBA" id="ARBA00007599"/>
    </source>
</evidence>
<evidence type="ECO:0000256" key="8">
    <source>
        <dbReference type="ARBA" id="ARBA00022840"/>
    </source>
</evidence>
<evidence type="ECO:0000256" key="9">
    <source>
        <dbReference type="ARBA" id="ARBA00022842"/>
    </source>
</evidence>
<dbReference type="InterPro" id="IPR003442">
    <property type="entry name" value="T6A_TsaE"/>
</dbReference>
<name>A0A501X0A4_9GAMM</name>
<dbReference type="Gene3D" id="3.40.50.300">
    <property type="entry name" value="P-loop containing nucleotide triphosphate hydrolases"/>
    <property type="match status" value="1"/>
</dbReference>
<dbReference type="AlphaFoldDB" id="A0A501X0A4"/>
<evidence type="ECO:0000256" key="1">
    <source>
        <dbReference type="ARBA" id="ARBA00004496"/>
    </source>
</evidence>
<keyword evidence="8" id="KW-0067">ATP-binding</keyword>
<evidence type="ECO:0000256" key="5">
    <source>
        <dbReference type="ARBA" id="ARBA00022694"/>
    </source>
</evidence>
<dbReference type="PANTHER" id="PTHR33540">
    <property type="entry name" value="TRNA THREONYLCARBAMOYLADENOSINE BIOSYNTHESIS PROTEIN TSAE"/>
    <property type="match status" value="1"/>
</dbReference>
<proteinExistence type="inferred from homology"/>
<dbReference type="GO" id="GO:0005524">
    <property type="term" value="F:ATP binding"/>
    <property type="evidence" value="ECO:0007669"/>
    <property type="project" value="UniProtKB-KW"/>
</dbReference>
<evidence type="ECO:0000256" key="4">
    <source>
        <dbReference type="ARBA" id="ARBA00022490"/>
    </source>
</evidence>
<gene>
    <name evidence="11" type="primary">tsaE</name>
    <name evidence="11" type="ORF">FJM67_08525</name>
</gene>
<protein>
    <recommendedName>
        <fullName evidence="3">tRNA threonylcarbamoyladenosine biosynthesis protein TsaE</fullName>
    </recommendedName>
    <alternativeName>
        <fullName evidence="10">t(6)A37 threonylcarbamoyladenosine biosynthesis protein TsaE</fullName>
    </alternativeName>
</protein>
<evidence type="ECO:0000256" key="3">
    <source>
        <dbReference type="ARBA" id="ARBA00019010"/>
    </source>
</evidence>
<keyword evidence="7" id="KW-0547">Nucleotide-binding</keyword>
<sequence>MIEKEVYGEEAMEQFGADMASAFANGGVVFLDGNLGMGKTTLVRGLLRGMGYVGPVKSPTYTIVEPYEMNGIEAFHFDLYRIAEPEELEYMGIRDYFREGALCLVEWAEMGKGVLPEADLVIHLDFVRQGRKVSIAATSAKGEAILQRFATHAAA</sequence>
<dbReference type="PANTHER" id="PTHR33540:SF2">
    <property type="entry name" value="TRNA THREONYLCARBAMOYLADENOSINE BIOSYNTHESIS PROTEIN TSAE"/>
    <property type="match status" value="1"/>
</dbReference>
<dbReference type="InterPro" id="IPR027417">
    <property type="entry name" value="P-loop_NTPase"/>
</dbReference>
<dbReference type="NCBIfam" id="TIGR00150">
    <property type="entry name" value="T6A_YjeE"/>
    <property type="match status" value="1"/>
</dbReference>
<dbReference type="GO" id="GO:0005737">
    <property type="term" value="C:cytoplasm"/>
    <property type="evidence" value="ECO:0007669"/>
    <property type="project" value="UniProtKB-SubCell"/>
</dbReference>
<evidence type="ECO:0000256" key="10">
    <source>
        <dbReference type="ARBA" id="ARBA00032441"/>
    </source>
</evidence>
<keyword evidence="11" id="KW-0808">Transferase</keyword>
<dbReference type="GO" id="GO:0046872">
    <property type="term" value="F:metal ion binding"/>
    <property type="evidence" value="ECO:0007669"/>
    <property type="project" value="UniProtKB-KW"/>
</dbReference>
<evidence type="ECO:0000256" key="7">
    <source>
        <dbReference type="ARBA" id="ARBA00022741"/>
    </source>
</evidence>
<dbReference type="RefSeq" id="WP_140588433.1">
    <property type="nucleotide sequence ID" value="NZ_VFRR01000013.1"/>
</dbReference>
<evidence type="ECO:0000313" key="11">
    <source>
        <dbReference type="EMBL" id="TPE52006.1"/>
    </source>
</evidence>
<keyword evidence="6" id="KW-0479">Metal-binding</keyword>
<keyword evidence="9" id="KW-0460">Magnesium</keyword>
<comment type="caution">
    <text evidence="11">The sequence shown here is derived from an EMBL/GenBank/DDBJ whole genome shotgun (WGS) entry which is preliminary data.</text>
</comment>
<organism evidence="11 12">
    <name type="scientific">Maribrevibacterium harenarium</name>
    <dbReference type="NCBI Taxonomy" id="2589817"/>
    <lineage>
        <taxon>Bacteria</taxon>
        <taxon>Pseudomonadati</taxon>
        <taxon>Pseudomonadota</taxon>
        <taxon>Gammaproteobacteria</taxon>
        <taxon>Oceanospirillales</taxon>
        <taxon>Oceanospirillaceae</taxon>
        <taxon>Maribrevibacterium</taxon>
    </lineage>
</organism>
<accession>A0A501X0A4</accession>
<dbReference type="SUPFAM" id="SSF52540">
    <property type="entry name" value="P-loop containing nucleoside triphosphate hydrolases"/>
    <property type="match status" value="1"/>
</dbReference>